<feature type="transmembrane region" description="Helical" evidence="7">
    <location>
        <begin position="204"/>
        <end position="225"/>
    </location>
</feature>
<evidence type="ECO:0000256" key="1">
    <source>
        <dbReference type="ARBA" id="ARBA00004651"/>
    </source>
</evidence>
<dbReference type="RefSeq" id="WP_070476665.1">
    <property type="nucleotide sequence ID" value="NZ_UATH01000001.1"/>
</dbReference>
<dbReference type="NCBIfam" id="TIGR00765">
    <property type="entry name" value="yihY_not_rbn"/>
    <property type="match status" value="1"/>
</dbReference>
<evidence type="ECO:0000256" key="4">
    <source>
        <dbReference type="ARBA" id="ARBA00022692"/>
    </source>
</evidence>
<evidence type="ECO:0000256" key="3">
    <source>
        <dbReference type="ARBA" id="ARBA00022519"/>
    </source>
</evidence>
<evidence type="ECO:0000313" key="9">
    <source>
        <dbReference type="Proteomes" id="UP000250242"/>
    </source>
</evidence>
<organism evidence="8 9">
    <name type="scientific">Oligella urethralis</name>
    <dbReference type="NCBI Taxonomy" id="90245"/>
    <lineage>
        <taxon>Bacteria</taxon>
        <taxon>Pseudomonadati</taxon>
        <taxon>Pseudomonadota</taxon>
        <taxon>Betaproteobacteria</taxon>
        <taxon>Burkholderiales</taxon>
        <taxon>Alcaligenaceae</taxon>
        <taxon>Oligella</taxon>
    </lineage>
</organism>
<feature type="transmembrane region" description="Helical" evidence="7">
    <location>
        <begin position="166"/>
        <end position="184"/>
    </location>
</feature>
<evidence type="ECO:0000256" key="2">
    <source>
        <dbReference type="ARBA" id="ARBA00022475"/>
    </source>
</evidence>
<feature type="transmembrane region" description="Helical" evidence="7">
    <location>
        <begin position="122"/>
        <end position="145"/>
    </location>
</feature>
<name>A0A2X1UN55_9BURK</name>
<evidence type="ECO:0000256" key="6">
    <source>
        <dbReference type="ARBA" id="ARBA00023136"/>
    </source>
</evidence>
<dbReference type="Proteomes" id="UP000250242">
    <property type="component" value="Unassembled WGS sequence"/>
</dbReference>
<keyword evidence="2 7" id="KW-1003">Cell membrane</keyword>
<dbReference type="EMBL" id="UATH01000001">
    <property type="protein sequence ID" value="SPY08498.1"/>
    <property type="molecule type" value="Genomic_DNA"/>
</dbReference>
<feature type="transmembrane region" description="Helical" evidence="7">
    <location>
        <begin position="68"/>
        <end position="88"/>
    </location>
</feature>
<evidence type="ECO:0000256" key="5">
    <source>
        <dbReference type="ARBA" id="ARBA00022989"/>
    </source>
</evidence>
<keyword evidence="3" id="KW-0997">Cell inner membrane</keyword>
<evidence type="ECO:0000256" key="7">
    <source>
        <dbReference type="HAMAP-Rule" id="MF_00672"/>
    </source>
</evidence>
<dbReference type="InterPro" id="IPR023679">
    <property type="entry name" value="UPF0761_bac"/>
</dbReference>
<dbReference type="PANTHER" id="PTHR30213">
    <property type="entry name" value="INNER MEMBRANE PROTEIN YHJD"/>
    <property type="match status" value="1"/>
</dbReference>
<dbReference type="HAMAP" id="MF_00672">
    <property type="entry name" value="UPF0761"/>
    <property type="match status" value="1"/>
</dbReference>
<protein>
    <recommendedName>
        <fullName evidence="7">UPF0761 membrane protein NCTC11009_01725</fullName>
    </recommendedName>
</protein>
<proteinExistence type="inferred from homology"/>
<dbReference type="Pfam" id="PF03631">
    <property type="entry name" value="Virul_fac_BrkB"/>
    <property type="match status" value="1"/>
</dbReference>
<dbReference type="InterPro" id="IPR017039">
    <property type="entry name" value="Virul_fac_BrkB"/>
</dbReference>
<dbReference type="AlphaFoldDB" id="A0A2X1UN55"/>
<sequence length="426" mass="47941">MSLPAMEKNTPQPPAAEESFSDDSIFIMNQRDSRGDWRFYKDVLLLALSRLLNEGLTSKAASLSYTSITSAVPLLAVVLALFTAFPIFNDFKFYLDEFLSRSLFPESISNQVLSYLNSFADAATRLTAIGTIFLFVTSILLMMTIEDALNQIFQIKKPRPLFQRILVFWAILSVGPFALALSLWASAMFLQQTMVAGFSFLKSLISFIVPVIFSGFLMSLFYLVVPNRRIKFRDAMVGGFFAAIIFEIMRNGFTLYLSYFPTYTLIYGAFAILPIFLIWVYMSWLVLLLGAYIVSLMPQIRRGVIAKDSHSGARLLLAIKVIRALNETRQQQPGLSESQLMAMIPSNYLNIHNVLEALADLGYVMRGTDSKEGVWALVCSDQQSLKPLIDCFLFDKNMAQVLSDERIYAAVQKTIDNEDVPVSAIY</sequence>
<dbReference type="PANTHER" id="PTHR30213:SF0">
    <property type="entry name" value="UPF0761 MEMBRANE PROTEIN YIHY"/>
    <property type="match status" value="1"/>
</dbReference>
<keyword evidence="5 7" id="KW-1133">Transmembrane helix</keyword>
<comment type="similarity">
    <text evidence="7">Belongs to the UPF0761 family.</text>
</comment>
<keyword evidence="4 7" id="KW-0812">Transmembrane</keyword>
<reference evidence="8 9" key="1">
    <citation type="submission" date="2018-06" db="EMBL/GenBank/DDBJ databases">
        <authorList>
            <consortium name="Pathogen Informatics"/>
            <person name="Doyle S."/>
        </authorList>
    </citation>
    <scope>NUCLEOTIDE SEQUENCE [LARGE SCALE GENOMIC DNA]</scope>
    <source>
        <strain evidence="8 9">NCTC11009</strain>
    </source>
</reference>
<accession>A0A2X1UN55</accession>
<keyword evidence="6 7" id="KW-0472">Membrane</keyword>
<comment type="subcellular location">
    <subcellularLocation>
        <location evidence="1 7">Cell membrane</location>
        <topology evidence="1 7">Multi-pass membrane protein</topology>
    </subcellularLocation>
</comment>
<evidence type="ECO:0000313" key="8">
    <source>
        <dbReference type="EMBL" id="SPY08498.1"/>
    </source>
</evidence>
<feature type="transmembrane region" description="Helical" evidence="7">
    <location>
        <begin position="237"/>
        <end position="259"/>
    </location>
</feature>
<feature type="transmembrane region" description="Helical" evidence="7">
    <location>
        <begin position="265"/>
        <end position="294"/>
    </location>
</feature>
<dbReference type="GO" id="GO:0005886">
    <property type="term" value="C:plasma membrane"/>
    <property type="evidence" value="ECO:0007669"/>
    <property type="project" value="UniProtKB-SubCell"/>
</dbReference>
<gene>
    <name evidence="8" type="primary">yihY</name>
    <name evidence="8" type="ORF">NCTC11009_01725</name>
</gene>